<dbReference type="EMBL" id="FPCK01000001">
    <property type="protein sequence ID" value="SFV28369.1"/>
    <property type="molecule type" value="Genomic_DNA"/>
</dbReference>
<dbReference type="SUPFAM" id="SSF47413">
    <property type="entry name" value="lambda repressor-like DNA-binding domains"/>
    <property type="match status" value="1"/>
</dbReference>
<keyword evidence="1" id="KW-0805">Transcription regulation</keyword>
<dbReference type="RefSeq" id="WP_092420472.1">
    <property type="nucleotide sequence ID" value="NZ_FPCK01000001.1"/>
</dbReference>
<dbReference type="SUPFAM" id="SSF53822">
    <property type="entry name" value="Periplasmic binding protein-like I"/>
    <property type="match status" value="1"/>
</dbReference>
<feature type="domain" description="HTH cro/C1-type" evidence="5">
    <location>
        <begin position="2"/>
        <end position="41"/>
    </location>
</feature>
<evidence type="ECO:0000259" key="4">
    <source>
        <dbReference type="PROSITE" id="PS50932"/>
    </source>
</evidence>
<feature type="domain" description="HTH lacI-type" evidence="4">
    <location>
        <begin position="4"/>
        <end position="57"/>
    </location>
</feature>
<dbReference type="AlphaFoldDB" id="A0A1I7N115"/>
<dbReference type="InterPro" id="IPR010982">
    <property type="entry name" value="Lambda_DNA-bd_dom_sf"/>
</dbReference>
<reference evidence="6 7" key="1">
    <citation type="submission" date="2016-10" db="EMBL/GenBank/DDBJ databases">
        <authorList>
            <person name="de Groot N.N."/>
        </authorList>
    </citation>
    <scope>NUCLEOTIDE SEQUENCE [LARGE SCALE GENOMIC DNA]</scope>
    <source>
        <strain evidence="6 7">IPL20</strain>
    </source>
</reference>
<dbReference type="STRING" id="429728.SAMN05216456_0501"/>
<dbReference type="Gene3D" id="1.10.260.40">
    <property type="entry name" value="lambda repressor-like DNA-binding domains"/>
    <property type="match status" value="1"/>
</dbReference>
<dbReference type="GO" id="GO:0000976">
    <property type="term" value="F:transcription cis-regulatory region binding"/>
    <property type="evidence" value="ECO:0007669"/>
    <property type="project" value="TreeGrafter"/>
</dbReference>
<keyword evidence="7" id="KW-1185">Reference proteome</keyword>
<dbReference type="Pfam" id="PF00356">
    <property type="entry name" value="LacI"/>
    <property type="match status" value="1"/>
</dbReference>
<evidence type="ECO:0000313" key="7">
    <source>
        <dbReference type="Proteomes" id="UP000199074"/>
    </source>
</evidence>
<gene>
    <name evidence="6" type="ORF">SAMN05216456_0501</name>
</gene>
<dbReference type="CDD" id="cd06307">
    <property type="entry name" value="PBP1_sugar_binding"/>
    <property type="match status" value="1"/>
</dbReference>
<dbReference type="OrthoDB" id="9805774at2"/>
<accession>A0A1I7N115</accession>
<dbReference type="InterPro" id="IPR001387">
    <property type="entry name" value="Cro/C1-type_HTH"/>
</dbReference>
<dbReference type="PANTHER" id="PTHR30146">
    <property type="entry name" value="LACI-RELATED TRANSCRIPTIONAL REPRESSOR"/>
    <property type="match status" value="1"/>
</dbReference>
<dbReference type="SMART" id="SM00354">
    <property type="entry name" value="HTH_LACI"/>
    <property type="match status" value="1"/>
</dbReference>
<dbReference type="CDD" id="cd01392">
    <property type="entry name" value="HTH_LacI"/>
    <property type="match status" value="1"/>
</dbReference>
<dbReference type="PROSITE" id="PS50932">
    <property type="entry name" value="HTH_LACI_2"/>
    <property type="match status" value="1"/>
</dbReference>
<sequence>MAKITIAQLAREAGVSVATVDRLMNGREKVRAETALKIEQAARRLGYHGANAISSRVDGHRPELAFGFILQKGQHAFYQHFAEELQAAMEACQSHRIRIHLRFAETTQPGELAELVRSLSGKVQALAASGLDHHEVTLAVQDLRSHGIPTFSLLSDFAQGVRERYLGLNNLKVGRTVGWMMSRFIQRQGKVGIFIGGTRFHGHELRETGFRSSLREYAPHLTLLNPQVNMENAEFTYEATVQMLEEHPDLAGIYCAGGGKEGAITALREAGKSREVALVVNELTEETRLALQERVVTIVIGTPLRALCTELANMMVAAAENGMSPDPGQRFLPHEIWTPESL</sequence>
<dbReference type="GO" id="GO:0003700">
    <property type="term" value="F:DNA-binding transcription factor activity"/>
    <property type="evidence" value="ECO:0007669"/>
    <property type="project" value="TreeGrafter"/>
</dbReference>
<dbReference type="Proteomes" id="UP000199074">
    <property type="component" value="Unassembled WGS sequence"/>
</dbReference>
<evidence type="ECO:0000256" key="3">
    <source>
        <dbReference type="ARBA" id="ARBA00023163"/>
    </source>
</evidence>
<evidence type="ECO:0000259" key="5">
    <source>
        <dbReference type="PROSITE" id="PS50943"/>
    </source>
</evidence>
<name>A0A1I7N115_9HYPH</name>
<dbReference type="InterPro" id="IPR000843">
    <property type="entry name" value="HTH_LacI"/>
</dbReference>
<evidence type="ECO:0000313" key="6">
    <source>
        <dbReference type="EMBL" id="SFV28369.1"/>
    </source>
</evidence>
<dbReference type="InterPro" id="IPR028082">
    <property type="entry name" value="Peripla_BP_I"/>
</dbReference>
<dbReference type="Gene3D" id="3.40.50.2300">
    <property type="match status" value="2"/>
</dbReference>
<protein>
    <submittedName>
        <fullName evidence="6">LacI family transcriptional regulator</fullName>
    </submittedName>
</protein>
<organism evidence="6 7">
    <name type="scientific">Devosia crocina</name>
    <dbReference type="NCBI Taxonomy" id="429728"/>
    <lineage>
        <taxon>Bacteria</taxon>
        <taxon>Pseudomonadati</taxon>
        <taxon>Pseudomonadota</taxon>
        <taxon>Alphaproteobacteria</taxon>
        <taxon>Hyphomicrobiales</taxon>
        <taxon>Devosiaceae</taxon>
        <taxon>Devosia</taxon>
    </lineage>
</organism>
<dbReference type="PROSITE" id="PS50943">
    <property type="entry name" value="HTH_CROC1"/>
    <property type="match status" value="1"/>
</dbReference>
<keyword evidence="2" id="KW-0238">DNA-binding</keyword>
<dbReference type="InterPro" id="IPR025997">
    <property type="entry name" value="SBP_2_dom"/>
</dbReference>
<dbReference type="PANTHER" id="PTHR30146:SF152">
    <property type="entry name" value="TRANSCRIPTIONAL REGULATORY PROTEIN"/>
    <property type="match status" value="1"/>
</dbReference>
<keyword evidence="3" id="KW-0804">Transcription</keyword>
<evidence type="ECO:0000256" key="2">
    <source>
        <dbReference type="ARBA" id="ARBA00023125"/>
    </source>
</evidence>
<evidence type="ECO:0000256" key="1">
    <source>
        <dbReference type="ARBA" id="ARBA00023015"/>
    </source>
</evidence>
<dbReference type="Pfam" id="PF13407">
    <property type="entry name" value="Peripla_BP_4"/>
    <property type="match status" value="1"/>
</dbReference>
<proteinExistence type="predicted"/>